<dbReference type="OrthoDB" id="270970at2759"/>
<keyword evidence="8" id="KW-1185">Reference proteome</keyword>
<evidence type="ECO:0000256" key="4">
    <source>
        <dbReference type="ARBA" id="ARBA00022989"/>
    </source>
</evidence>
<evidence type="ECO:0000256" key="2">
    <source>
        <dbReference type="ARBA" id="ARBA00022692"/>
    </source>
</evidence>
<gene>
    <name evidence="7" type="ORF">BSL78_16255</name>
</gene>
<dbReference type="EMBL" id="MRZV01000616">
    <property type="protein sequence ID" value="PIK46881.1"/>
    <property type="molecule type" value="Genomic_DNA"/>
</dbReference>
<evidence type="ECO:0000256" key="1">
    <source>
        <dbReference type="ARBA" id="ARBA00004167"/>
    </source>
</evidence>
<keyword evidence="4" id="KW-1133">Transmembrane helix</keyword>
<dbReference type="InterPro" id="IPR037723">
    <property type="entry name" value="C2D_Ferlin"/>
</dbReference>
<dbReference type="InterPro" id="IPR000008">
    <property type="entry name" value="C2_dom"/>
</dbReference>
<evidence type="ECO:0000256" key="5">
    <source>
        <dbReference type="ARBA" id="ARBA00023136"/>
    </source>
</evidence>
<dbReference type="Proteomes" id="UP000230750">
    <property type="component" value="Unassembled WGS sequence"/>
</dbReference>
<dbReference type="InterPro" id="IPR037721">
    <property type="entry name" value="Ferlin"/>
</dbReference>
<dbReference type="CDD" id="cd04017">
    <property type="entry name" value="C2D_Ferlin"/>
    <property type="match status" value="1"/>
</dbReference>
<keyword evidence="3" id="KW-0677">Repeat</keyword>
<dbReference type="GO" id="GO:0007009">
    <property type="term" value="P:plasma membrane organization"/>
    <property type="evidence" value="ECO:0007669"/>
    <property type="project" value="TreeGrafter"/>
</dbReference>
<protein>
    <submittedName>
        <fullName evidence="7">Putative otoferlin</fullName>
    </submittedName>
</protein>
<dbReference type="PANTHER" id="PTHR12546:SF60">
    <property type="entry name" value="MISFIRE, ISOFORM F"/>
    <property type="match status" value="1"/>
</dbReference>
<comment type="caution">
    <text evidence="7">The sequence shown here is derived from an EMBL/GenBank/DDBJ whole genome shotgun (WGS) entry which is preliminary data.</text>
</comment>
<evidence type="ECO:0000313" key="8">
    <source>
        <dbReference type="Proteomes" id="UP000230750"/>
    </source>
</evidence>
<accession>A0A2G8KFV4</accession>
<dbReference type="STRING" id="307972.A0A2G8KFV4"/>
<evidence type="ECO:0000256" key="3">
    <source>
        <dbReference type="ARBA" id="ARBA00022737"/>
    </source>
</evidence>
<dbReference type="Pfam" id="PF00168">
    <property type="entry name" value="C2"/>
    <property type="match status" value="1"/>
</dbReference>
<evidence type="ECO:0000259" key="6">
    <source>
        <dbReference type="PROSITE" id="PS50004"/>
    </source>
</evidence>
<name>A0A2G8KFV4_STIJA</name>
<comment type="subcellular location">
    <subcellularLocation>
        <location evidence="1">Membrane</location>
        <topology evidence="1">Single-pass membrane protein</topology>
    </subcellularLocation>
</comment>
<dbReference type="SMART" id="SM01201">
    <property type="entry name" value="FerB"/>
    <property type="match status" value="1"/>
</dbReference>
<dbReference type="InterPro" id="IPR035892">
    <property type="entry name" value="C2_domain_sf"/>
</dbReference>
<feature type="domain" description="C2" evidence="6">
    <location>
        <begin position="140"/>
        <end position="251"/>
    </location>
</feature>
<evidence type="ECO:0000313" key="7">
    <source>
        <dbReference type="EMBL" id="PIK46881.1"/>
    </source>
</evidence>
<dbReference type="PANTHER" id="PTHR12546">
    <property type="entry name" value="FER-1-LIKE"/>
    <property type="match status" value="1"/>
</dbReference>
<dbReference type="PROSITE" id="PS50004">
    <property type="entry name" value="C2"/>
    <property type="match status" value="1"/>
</dbReference>
<dbReference type="Gene3D" id="2.60.40.150">
    <property type="entry name" value="C2 domain"/>
    <property type="match status" value="1"/>
</dbReference>
<organism evidence="7 8">
    <name type="scientific">Stichopus japonicus</name>
    <name type="common">Sea cucumber</name>
    <dbReference type="NCBI Taxonomy" id="307972"/>
    <lineage>
        <taxon>Eukaryota</taxon>
        <taxon>Metazoa</taxon>
        <taxon>Echinodermata</taxon>
        <taxon>Eleutherozoa</taxon>
        <taxon>Echinozoa</taxon>
        <taxon>Holothuroidea</taxon>
        <taxon>Aspidochirotacea</taxon>
        <taxon>Aspidochirotida</taxon>
        <taxon>Stichopodidae</taxon>
        <taxon>Apostichopus</taxon>
    </lineage>
</organism>
<dbReference type="Pfam" id="PF08150">
    <property type="entry name" value="FerB"/>
    <property type="match status" value="1"/>
</dbReference>
<dbReference type="AlphaFoldDB" id="A0A2G8KFV4"/>
<reference evidence="7 8" key="1">
    <citation type="journal article" date="2017" name="PLoS Biol.">
        <title>The sea cucumber genome provides insights into morphological evolution and visceral regeneration.</title>
        <authorList>
            <person name="Zhang X."/>
            <person name="Sun L."/>
            <person name="Yuan J."/>
            <person name="Sun Y."/>
            <person name="Gao Y."/>
            <person name="Zhang L."/>
            <person name="Li S."/>
            <person name="Dai H."/>
            <person name="Hamel J.F."/>
            <person name="Liu C."/>
            <person name="Yu Y."/>
            <person name="Liu S."/>
            <person name="Lin W."/>
            <person name="Guo K."/>
            <person name="Jin S."/>
            <person name="Xu P."/>
            <person name="Storey K.B."/>
            <person name="Huan P."/>
            <person name="Zhang T."/>
            <person name="Zhou Y."/>
            <person name="Zhang J."/>
            <person name="Lin C."/>
            <person name="Li X."/>
            <person name="Xing L."/>
            <person name="Huo D."/>
            <person name="Sun M."/>
            <person name="Wang L."/>
            <person name="Mercier A."/>
            <person name="Li F."/>
            <person name="Yang H."/>
            <person name="Xiang J."/>
        </authorList>
    </citation>
    <scope>NUCLEOTIDE SEQUENCE [LARGE SCALE GENOMIC DNA]</scope>
    <source>
        <strain evidence="7">Shaxun</strain>
        <tissue evidence="7">Muscle</tissue>
    </source>
</reference>
<dbReference type="InterPro" id="IPR012561">
    <property type="entry name" value="Ferlin_B-domain"/>
</dbReference>
<dbReference type="SUPFAM" id="SSF49562">
    <property type="entry name" value="C2 domain (Calcium/lipid-binding domain, CaLB)"/>
    <property type="match status" value="1"/>
</dbReference>
<sequence>MAKEQNKGKKWTNKMIREKMKAVRGFLSRVKFLADEPQDSIPDVFLWMIAGGKRVAFARIPAEKLIYSVVDEEIGERCGQMQTVFLRLPGKKGETAEGWAIQAKLELYLWLGMNKHRKEMIKKLPKGYDMTADLKNCVKPTFLPPPAISYNVTNTYQMRCHIYQARSLVGSDSSGLSDPFARVVVMDQSKQTKTIEETLSPTWDEVLILDNVTIHGDREDLKDNPPLIAIEVFDVDVGVRFLYISLMTRPD</sequence>
<keyword evidence="5" id="KW-0472">Membrane</keyword>
<dbReference type="GO" id="GO:0016020">
    <property type="term" value="C:membrane"/>
    <property type="evidence" value="ECO:0007669"/>
    <property type="project" value="UniProtKB-SubCell"/>
</dbReference>
<proteinExistence type="predicted"/>
<keyword evidence="2" id="KW-0812">Transmembrane</keyword>